<dbReference type="SUPFAM" id="SSF47413">
    <property type="entry name" value="lambda repressor-like DNA-binding domains"/>
    <property type="match status" value="1"/>
</dbReference>
<organism evidence="2 3">
    <name type="scientific">Streptococcus suis</name>
    <dbReference type="NCBI Taxonomy" id="1307"/>
    <lineage>
        <taxon>Bacteria</taxon>
        <taxon>Bacillati</taxon>
        <taxon>Bacillota</taxon>
        <taxon>Bacilli</taxon>
        <taxon>Lactobacillales</taxon>
        <taxon>Streptococcaceae</taxon>
        <taxon>Streptococcus</taxon>
    </lineage>
</organism>
<dbReference type="SUPFAM" id="SSF48452">
    <property type="entry name" value="TPR-like"/>
    <property type="match status" value="1"/>
</dbReference>
<dbReference type="SMART" id="SM00530">
    <property type="entry name" value="HTH_XRE"/>
    <property type="match status" value="1"/>
</dbReference>
<dbReference type="Pfam" id="PF18768">
    <property type="entry name" value="RNPP_C"/>
    <property type="match status" value="1"/>
</dbReference>
<sequence>MSIQLGSRLKQKRKEMKLSQKELAEGVCKQGQISRIESGAYTPGSELLFELSKKLNVSMNYFFEDTVSEQEEELVEFKTVVRNFLVHRDYQGLRYVYELESNNKHRLSVANQLYLEWIGGLVDFYFYDKKKEAVSKMEYLLEKLESSNLFFLQVSNTLLNFYFDVNDEELFDVQFERLIEKTDNFQPITIEELELKIKLQYNISRYLWLKKDYIQAIASITKAIEFCRSHRSYYSLPDLFCLLGNVHEELGNTESAKQHFRQAYFLYKLDANRQMELNLERYVEEDKI</sequence>
<dbReference type="PANTHER" id="PTHR37038">
    <property type="entry name" value="TRANSCRIPTIONAL REGULATOR-RELATED"/>
    <property type="match status" value="1"/>
</dbReference>
<dbReference type="InterPro" id="IPR053163">
    <property type="entry name" value="HTH-type_regulator_Rgg"/>
</dbReference>
<reference evidence="2 3" key="1">
    <citation type="submission" date="2016-02" db="EMBL/GenBank/DDBJ databases">
        <authorList>
            <consortium name="Pathogen Informatics"/>
        </authorList>
    </citation>
    <scope>NUCLEOTIDE SEQUENCE [LARGE SCALE GENOMIC DNA]</scope>
    <source>
        <strain evidence="2 3">LSS23</strain>
    </source>
</reference>
<feature type="domain" description="HTH cro/C1-type" evidence="1">
    <location>
        <begin position="9"/>
        <end position="62"/>
    </location>
</feature>
<protein>
    <submittedName>
        <fullName evidence="2">Transcriptional regulator</fullName>
    </submittedName>
</protein>
<dbReference type="Gene3D" id="1.25.40.10">
    <property type="entry name" value="Tetratricopeptide repeat domain"/>
    <property type="match status" value="1"/>
</dbReference>
<evidence type="ECO:0000259" key="1">
    <source>
        <dbReference type="PROSITE" id="PS50943"/>
    </source>
</evidence>
<gene>
    <name evidence="2" type="ORF">ERS132385_00934</name>
</gene>
<dbReference type="EMBL" id="FIFW01000007">
    <property type="protein sequence ID" value="CYU47133.1"/>
    <property type="molecule type" value="Genomic_DNA"/>
</dbReference>
<dbReference type="InterPro" id="IPR011990">
    <property type="entry name" value="TPR-like_helical_dom_sf"/>
</dbReference>
<dbReference type="PANTHER" id="PTHR37038:SF14">
    <property type="entry name" value="TRANSCRIPTIONAL ACTIVATOR"/>
    <property type="match status" value="1"/>
</dbReference>
<dbReference type="PROSITE" id="PS50943">
    <property type="entry name" value="HTH_CROC1"/>
    <property type="match status" value="1"/>
</dbReference>
<name>A0A0Z8DPD0_STRSU</name>
<dbReference type="CDD" id="cd00093">
    <property type="entry name" value="HTH_XRE"/>
    <property type="match status" value="1"/>
</dbReference>
<evidence type="ECO:0000313" key="3">
    <source>
        <dbReference type="Proteomes" id="UP000073434"/>
    </source>
</evidence>
<dbReference type="SMART" id="SM00028">
    <property type="entry name" value="TPR"/>
    <property type="match status" value="2"/>
</dbReference>
<proteinExistence type="predicted"/>
<dbReference type="RefSeq" id="WP_044688905.1">
    <property type="nucleotide sequence ID" value="NZ_CEEW01000095.1"/>
</dbReference>
<dbReference type="AlphaFoldDB" id="A0A0Z8DPD0"/>
<dbReference type="InterPro" id="IPR019734">
    <property type="entry name" value="TPR_rpt"/>
</dbReference>
<dbReference type="Proteomes" id="UP000073434">
    <property type="component" value="Unassembled WGS sequence"/>
</dbReference>
<dbReference type="InterPro" id="IPR010982">
    <property type="entry name" value="Lambda_DNA-bd_dom_sf"/>
</dbReference>
<dbReference type="Pfam" id="PF01381">
    <property type="entry name" value="HTH_3"/>
    <property type="match status" value="1"/>
</dbReference>
<dbReference type="InterPro" id="IPR001387">
    <property type="entry name" value="Cro/C1-type_HTH"/>
</dbReference>
<evidence type="ECO:0000313" key="2">
    <source>
        <dbReference type="EMBL" id="CYU47133.1"/>
    </source>
</evidence>
<dbReference type="GO" id="GO:0003677">
    <property type="term" value="F:DNA binding"/>
    <property type="evidence" value="ECO:0007669"/>
    <property type="project" value="InterPro"/>
</dbReference>
<dbReference type="InterPro" id="IPR041315">
    <property type="entry name" value="PlcR_TPR"/>
</dbReference>
<accession>A0A0Z8DPD0</accession>